<dbReference type="InterPro" id="IPR003838">
    <property type="entry name" value="ABC3_permease_C"/>
</dbReference>
<comment type="caution">
    <text evidence="10">The sequence shown here is derived from an EMBL/GenBank/DDBJ whole genome shotgun (WGS) entry which is preliminary data.</text>
</comment>
<dbReference type="InterPro" id="IPR025857">
    <property type="entry name" value="MacB_PCD"/>
</dbReference>
<feature type="transmembrane region" description="Helical" evidence="7">
    <location>
        <begin position="264"/>
        <end position="284"/>
    </location>
</feature>
<evidence type="ECO:0000256" key="7">
    <source>
        <dbReference type="SAM" id="Phobius"/>
    </source>
</evidence>
<feature type="transmembrane region" description="Helical" evidence="7">
    <location>
        <begin position="704"/>
        <end position="726"/>
    </location>
</feature>
<feature type="transmembrane region" description="Helical" evidence="7">
    <location>
        <begin position="433"/>
        <end position="453"/>
    </location>
</feature>
<dbReference type="PANTHER" id="PTHR30572">
    <property type="entry name" value="MEMBRANE COMPONENT OF TRANSPORTER-RELATED"/>
    <property type="match status" value="1"/>
</dbReference>
<feature type="domain" description="ABC3 transporter permease C-terminal" evidence="8">
    <location>
        <begin position="656"/>
        <end position="767"/>
    </location>
</feature>
<comment type="subcellular location">
    <subcellularLocation>
        <location evidence="1">Cell membrane</location>
        <topology evidence="1">Multi-pass membrane protein</topology>
    </subcellularLocation>
</comment>
<evidence type="ECO:0000259" key="8">
    <source>
        <dbReference type="Pfam" id="PF02687"/>
    </source>
</evidence>
<dbReference type="InterPro" id="IPR050250">
    <property type="entry name" value="Macrolide_Exporter_MacB"/>
</dbReference>
<dbReference type="PANTHER" id="PTHR30572:SF4">
    <property type="entry name" value="ABC TRANSPORTER PERMEASE YTRF"/>
    <property type="match status" value="1"/>
</dbReference>
<feature type="domain" description="MacB-like periplasmic core" evidence="9">
    <location>
        <begin position="432"/>
        <end position="624"/>
    </location>
</feature>
<dbReference type="Proteomes" id="UP000788262">
    <property type="component" value="Unassembled WGS sequence"/>
</dbReference>
<evidence type="ECO:0000313" key="11">
    <source>
        <dbReference type="Proteomes" id="UP000788262"/>
    </source>
</evidence>
<evidence type="ECO:0000256" key="4">
    <source>
        <dbReference type="ARBA" id="ARBA00022989"/>
    </source>
</evidence>
<accession>A0ABS2VNS0</accession>
<protein>
    <submittedName>
        <fullName evidence="10">ABC transporter permease</fullName>
    </submittedName>
</protein>
<evidence type="ECO:0000259" key="9">
    <source>
        <dbReference type="Pfam" id="PF12704"/>
    </source>
</evidence>
<evidence type="ECO:0000256" key="3">
    <source>
        <dbReference type="ARBA" id="ARBA00022692"/>
    </source>
</evidence>
<evidence type="ECO:0000256" key="5">
    <source>
        <dbReference type="ARBA" id="ARBA00023136"/>
    </source>
</evidence>
<evidence type="ECO:0000256" key="2">
    <source>
        <dbReference type="ARBA" id="ARBA00022475"/>
    </source>
</evidence>
<feature type="domain" description="ABC3 transporter permease C-terminal" evidence="8">
    <location>
        <begin position="267"/>
        <end position="386"/>
    </location>
</feature>
<name>A0ABS2VNS0_STRAS</name>
<keyword evidence="2" id="KW-1003">Cell membrane</keyword>
<feature type="transmembrane region" description="Helical" evidence="7">
    <location>
        <begin position="20"/>
        <end position="41"/>
    </location>
</feature>
<gene>
    <name evidence="10" type="ORF">JS756_11580</name>
</gene>
<dbReference type="EMBL" id="JAFFZS010000007">
    <property type="protein sequence ID" value="MBN0044738.1"/>
    <property type="molecule type" value="Genomic_DNA"/>
</dbReference>
<evidence type="ECO:0000256" key="6">
    <source>
        <dbReference type="ARBA" id="ARBA00038076"/>
    </source>
</evidence>
<evidence type="ECO:0000256" key="1">
    <source>
        <dbReference type="ARBA" id="ARBA00004651"/>
    </source>
</evidence>
<feature type="transmembrane region" description="Helical" evidence="7">
    <location>
        <begin position="746"/>
        <end position="765"/>
    </location>
</feature>
<dbReference type="Pfam" id="PF12704">
    <property type="entry name" value="MacB_PCD"/>
    <property type="match status" value="2"/>
</dbReference>
<dbReference type="RefSeq" id="WP_205382956.1">
    <property type="nucleotide sequence ID" value="NZ_JAFFZS010000007.1"/>
</dbReference>
<keyword evidence="11" id="KW-1185">Reference proteome</keyword>
<comment type="similarity">
    <text evidence="6">Belongs to the ABC-4 integral membrane protein family.</text>
</comment>
<evidence type="ECO:0000313" key="10">
    <source>
        <dbReference type="EMBL" id="MBN0044738.1"/>
    </source>
</evidence>
<reference evidence="10 11" key="1">
    <citation type="submission" date="2021-02" db="EMBL/GenBank/DDBJ databases">
        <title>Whole genome sequencing of Streptomyces actuosus VRA1.</title>
        <authorList>
            <person name="Sen G."/>
            <person name="Sen A."/>
        </authorList>
    </citation>
    <scope>NUCLEOTIDE SEQUENCE [LARGE SCALE GENOMIC DNA]</scope>
    <source>
        <strain evidence="10 11">VRA1</strain>
    </source>
</reference>
<dbReference type="Pfam" id="PF02687">
    <property type="entry name" value="FtsX"/>
    <property type="match status" value="2"/>
</dbReference>
<feature type="transmembrane region" description="Helical" evidence="7">
    <location>
        <begin position="648"/>
        <end position="670"/>
    </location>
</feature>
<sequence>MRHIMFTKTRRDLRRRLSQFTAVAITVMLGVTLFIASYDAYLNLSASYERTYSRLHFADLTATAPDARPLAARAEDLSGVAAVTTRTQADVPLDITGQKLQGRVVGLPDDAEAPAVNQVEITAGRTPAAGDSNGAVLEQHAARTFGLRPGDTVRAYDGSGWRTLTVRGIAVSPEYLWPARDRQEVLADPHSFAVLYVPETTARALAGTSAPNQALVRFTPDTGDKDGTRATSALRAAGAVHVQPRADQPSNSALGEDLKGFSELAVAFPLLFLSAAGVAAYILITRLVLAERRIIGTLLAAGAHRGAVVRHYLAHAVIATTAGAVAGVVLGAVATSAVTRAYTSALDIPDTVVGRHVPTSLLGLLFGLVVGLVAGGAPALAAARTAPAEAMRGDGSRTPRPGPIARLLARARRLPVGWRMALRDLGRSRRRTVATMSGAVLALVLVLTSVGMLTSMRAMISRQFDQVQRQDATVTAAAGTEDLAARLRAAQGVTSVEPSVTLPVTVSSAHGSYSTSLTGYRPDTQMHRFLRADGVAQQLPAHGVLAGAALADRLDVSTGDRITLTGPDGRARQVTLAGFVHEPMGTVLYGSVDTVRTVTGAQPDTYLLRFADGADRAHLRTQITGLDGVVAYTDAQALRDQVDRYLNLFWIFIGAMLVLGGALAFTVIYVTMTVNVAERTGELATLRAAGVPLRRVAGVLATENLTATLLAVPAGLAAGAATAWAFLQSFNSDLFTMQLSLGWPALLLAAVSVVAAAAVSQLPALRAVGRLDIARVVRERAQ</sequence>
<proteinExistence type="inferred from homology"/>
<feature type="domain" description="MacB-like periplasmic core" evidence="9">
    <location>
        <begin position="25"/>
        <end position="220"/>
    </location>
</feature>
<feature type="transmembrane region" description="Helical" evidence="7">
    <location>
        <begin position="312"/>
        <end position="339"/>
    </location>
</feature>
<feature type="transmembrane region" description="Helical" evidence="7">
    <location>
        <begin position="359"/>
        <end position="383"/>
    </location>
</feature>
<keyword evidence="5 7" id="KW-0472">Membrane</keyword>
<keyword evidence="4 7" id="KW-1133">Transmembrane helix</keyword>
<organism evidence="10 11">
    <name type="scientific">Streptomyces actuosus</name>
    <dbReference type="NCBI Taxonomy" id="1885"/>
    <lineage>
        <taxon>Bacteria</taxon>
        <taxon>Bacillati</taxon>
        <taxon>Actinomycetota</taxon>
        <taxon>Actinomycetes</taxon>
        <taxon>Kitasatosporales</taxon>
        <taxon>Streptomycetaceae</taxon>
        <taxon>Streptomyces</taxon>
    </lineage>
</organism>
<keyword evidence="3 7" id="KW-0812">Transmembrane</keyword>